<evidence type="ECO:0000313" key="10">
    <source>
        <dbReference type="Proteomes" id="UP001596060"/>
    </source>
</evidence>
<dbReference type="EMBL" id="JBHSLU010000017">
    <property type="protein sequence ID" value="MFC5505395.1"/>
    <property type="molecule type" value="Genomic_DNA"/>
</dbReference>
<dbReference type="PANTHER" id="PTHR10629">
    <property type="entry name" value="CYTOSINE-SPECIFIC METHYLTRANSFERASE"/>
    <property type="match status" value="1"/>
</dbReference>
<evidence type="ECO:0000256" key="6">
    <source>
        <dbReference type="PROSITE-ProRule" id="PRU01016"/>
    </source>
</evidence>
<evidence type="ECO:0000256" key="2">
    <source>
        <dbReference type="ARBA" id="ARBA00022679"/>
    </source>
</evidence>
<keyword evidence="1 6" id="KW-0489">Methyltransferase</keyword>
<dbReference type="InterPro" id="IPR029063">
    <property type="entry name" value="SAM-dependent_MTases_sf"/>
</dbReference>
<dbReference type="PANTHER" id="PTHR10629:SF52">
    <property type="entry name" value="DNA (CYTOSINE-5)-METHYLTRANSFERASE 1"/>
    <property type="match status" value="1"/>
</dbReference>
<dbReference type="Gene3D" id="3.40.50.150">
    <property type="entry name" value="Vaccinia Virus protein VP39"/>
    <property type="match status" value="1"/>
</dbReference>
<gene>
    <name evidence="9" type="ORF">ACFPN9_09005</name>
</gene>
<dbReference type="SUPFAM" id="SSF53335">
    <property type="entry name" value="S-adenosyl-L-methionine-dependent methyltransferases"/>
    <property type="match status" value="1"/>
</dbReference>
<comment type="similarity">
    <text evidence="6 7">Belongs to the class I-like SAM-binding methyltransferase superfamily. C5-methyltransferase family.</text>
</comment>
<evidence type="ECO:0000256" key="3">
    <source>
        <dbReference type="ARBA" id="ARBA00022691"/>
    </source>
</evidence>
<dbReference type="EC" id="2.1.1.37" evidence="8"/>
<dbReference type="NCBIfam" id="TIGR00675">
    <property type="entry name" value="dcm"/>
    <property type="match status" value="1"/>
</dbReference>
<comment type="catalytic activity">
    <reaction evidence="5 8">
        <text>a 2'-deoxycytidine in DNA + S-adenosyl-L-methionine = a 5-methyl-2'-deoxycytidine in DNA + S-adenosyl-L-homocysteine + H(+)</text>
        <dbReference type="Rhea" id="RHEA:13681"/>
        <dbReference type="Rhea" id="RHEA-COMP:11369"/>
        <dbReference type="Rhea" id="RHEA-COMP:11370"/>
        <dbReference type="ChEBI" id="CHEBI:15378"/>
        <dbReference type="ChEBI" id="CHEBI:57856"/>
        <dbReference type="ChEBI" id="CHEBI:59789"/>
        <dbReference type="ChEBI" id="CHEBI:85452"/>
        <dbReference type="ChEBI" id="CHEBI:85454"/>
        <dbReference type="EC" id="2.1.1.37"/>
    </reaction>
</comment>
<keyword evidence="3 6" id="KW-0949">S-adenosyl-L-methionine</keyword>
<dbReference type="GO" id="GO:0003886">
    <property type="term" value="F:DNA (cytosine-5-)-methyltransferase activity"/>
    <property type="evidence" value="ECO:0007669"/>
    <property type="project" value="UniProtKB-EC"/>
</dbReference>
<dbReference type="InterPro" id="IPR050390">
    <property type="entry name" value="C5-Methyltransferase"/>
</dbReference>
<dbReference type="InterPro" id="IPR031303">
    <property type="entry name" value="C5_meth_CS"/>
</dbReference>
<keyword evidence="2 6" id="KW-0808">Transferase</keyword>
<keyword evidence="4" id="KW-0680">Restriction system</keyword>
<organism evidence="9 10">
    <name type="scientific">Bosea massiliensis</name>
    <dbReference type="NCBI Taxonomy" id="151419"/>
    <lineage>
        <taxon>Bacteria</taxon>
        <taxon>Pseudomonadati</taxon>
        <taxon>Pseudomonadota</taxon>
        <taxon>Alphaproteobacteria</taxon>
        <taxon>Hyphomicrobiales</taxon>
        <taxon>Boseaceae</taxon>
        <taxon>Bosea</taxon>
    </lineage>
</organism>
<dbReference type="PROSITE" id="PS51679">
    <property type="entry name" value="SAM_MT_C5"/>
    <property type="match status" value="1"/>
</dbReference>
<dbReference type="PRINTS" id="PR00105">
    <property type="entry name" value="C5METTRFRASE"/>
</dbReference>
<dbReference type="InterPro" id="IPR018117">
    <property type="entry name" value="C5_DNA_meth_AS"/>
</dbReference>
<dbReference type="Pfam" id="PF00145">
    <property type="entry name" value="DNA_methylase"/>
    <property type="match status" value="2"/>
</dbReference>
<dbReference type="PROSITE" id="PS00094">
    <property type="entry name" value="C5_MTASE_1"/>
    <property type="match status" value="1"/>
</dbReference>
<protein>
    <recommendedName>
        <fullName evidence="8">Cytosine-specific methyltransferase</fullName>
        <ecNumber evidence="8">2.1.1.37</ecNumber>
    </recommendedName>
</protein>
<dbReference type="PROSITE" id="PS00095">
    <property type="entry name" value="C5_MTASE_2"/>
    <property type="match status" value="1"/>
</dbReference>
<keyword evidence="10" id="KW-1185">Reference proteome</keyword>
<evidence type="ECO:0000256" key="8">
    <source>
        <dbReference type="RuleBase" id="RU000417"/>
    </source>
</evidence>
<dbReference type="Gene3D" id="3.90.120.10">
    <property type="entry name" value="DNA Methylase, subunit A, domain 2"/>
    <property type="match status" value="1"/>
</dbReference>
<dbReference type="InterPro" id="IPR001525">
    <property type="entry name" value="C5_MeTfrase"/>
</dbReference>
<reference evidence="10" key="1">
    <citation type="journal article" date="2019" name="Int. J. Syst. Evol. Microbiol.">
        <title>The Global Catalogue of Microorganisms (GCM) 10K type strain sequencing project: providing services to taxonomists for standard genome sequencing and annotation.</title>
        <authorList>
            <consortium name="The Broad Institute Genomics Platform"/>
            <consortium name="The Broad Institute Genome Sequencing Center for Infectious Disease"/>
            <person name="Wu L."/>
            <person name="Ma J."/>
        </authorList>
    </citation>
    <scope>NUCLEOTIDE SEQUENCE [LARGE SCALE GENOMIC DNA]</scope>
    <source>
        <strain evidence="10">CCUG 43117</strain>
    </source>
</reference>
<comment type="caution">
    <text evidence="9">The sequence shown here is derived from an EMBL/GenBank/DDBJ whole genome shotgun (WGS) entry which is preliminary data.</text>
</comment>
<name>A0ABW0NZ26_9HYPH</name>
<sequence length="389" mass="42595">MRSVELFAGAAGLALGTQRAGFHHEIVVERDHAACNTMRHNQRLGFAAVQGWKVLEADVATLDLSDVASEPDLLSGGPPCQPFSIGGEHAGASDERNCWPWTINATRILRPRAVLFENVPGLLRFAEYLDYLKLALGNPGLSTPGVDWREDAAFLRAALDAKAMSDPRYRISVVKLDASDYGLAQARTRVFIVGLREDVAQEWEAPEATHSSDQLMTDKWITSSYWDRHNLARPEMDDAGRRYLRKHNRATSDIFAKRLAAHRTVRDAIGDLPEAMPGGSPGIHNHEAAPREAKVYKGHTGSPIDEPSKTLRAGVHGVSGGENLVDYGAGHKGKRYRHFTVREAARLTGMDDEYQFPGTWSDGLKQLGNAVGVDMAAAMGKSLARVLIN</sequence>
<evidence type="ECO:0000256" key="4">
    <source>
        <dbReference type="ARBA" id="ARBA00022747"/>
    </source>
</evidence>
<evidence type="ECO:0000256" key="7">
    <source>
        <dbReference type="RuleBase" id="RU000416"/>
    </source>
</evidence>
<dbReference type="Proteomes" id="UP001596060">
    <property type="component" value="Unassembled WGS sequence"/>
</dbReference>
<accession>A0ABW0NZ26</accession>
<proteinExistence type="inferred from homology"/>
<evidence type="ECO:0000256" key="1">
    <source>
        <dbReference type="ARBA" id="ARBA00022603"/>
    </source>
</evidence>
<feature type="active site" evidence="6">
    <location>
        <position position="80"/>
    </location>
</feature>
<evidence type="ECO:0000313" key="9">
    <source>
        <dbReference type="EMBL" id="MFC5505395.1"/>
    </source>
</evidence>
<dbReference type="GO" id="GO:0032259">
    <property type="term" value="P:methylation"/>
    <property type="evidence" value="ECO:0007669"/>
    <property type="project" value="UniProtKB-KW"/>
</dbReference>
<evidence type="ECO:0000256" key="5">
    <source>
        <dbReference type="ARBA" id="ARBA00047422"/>
    </source>
</evidence>
<dbReference type="RefSeq" id="WP_068204468.1">
    <property type="nucleotide sequence ID" value="NZ_JBHSLU010000017.1"/>
</dbReference>